<sequence>MGYLFSAFHASRDEIVKRFQRKELVKPFLDYIDARCERYSFTTSGVLDVIEKYAGKDFALWSSLTRELRIFRRGEGDFGRPTAKNDRQHMLAAAFNSLFHIDEWWETYDRSAPNLQKLALRVLSQTCSASGCEISWSMFEHVHSKKRNRLEHQRLNDIVFVHCNLRLRQRSKTSTRNYDPISLDEIRKGNEAWVVEDNPPRLNAEELNEFQNELSALSIKCSDDMVLNLDEVEADATDESERRCPAKIMNFMILVWPMNIVKSPKMKIGIHFTYRQSPLFRSQLILGKLSVTELVE</sequence>
<dbReference type="PANTHER" id="PTHR32166:SF88">
    <property type="entry name" value="HAT TRANSPOSON SUPERFAMILY"/>
    <property type="match status" value="1"/>
</dbReference>
<feature type="domain" description="HAT C-terminal dimerisation" evidence="1">
    <location>
        <begin position="98"/>
        <end position="164"/>
    </location>
</feature>
<dbReference type="PANTHER" id="PTHR32166">
    <property type="entry name" value="OSJNBA0013A04.12 PROTEIN"/>
    <property type="match status" value="1"/>
</dbReference>
<dbReference type="SUPFAM" id="SSF53098">
    <property type="entry name" value="Ribonuclease H-like"/>
    <property type="match status" value="1"/>
</dbReference>
<dbReference type="Pfam" id="PF05699">
    <property type="entry name" value="Dimer_Tnp_hAT"/>
    <property type="match status" value="1"/>
</dbReference>
<evidence type="ECO:0000313" key="2">
    <source>
        <dbReference type="EMBL" id="CAD6249621.1"/>
    </source>
</evidence>
<comment type="caution">
    <text evidence="2">The sequence shown here is derived from an EMBL/GenBank/DDBJ whole genome shotgun (WGS) entry which is preliminary data.</text>
</comment>
<proteinExistence type="predicted"/>
<dbReference type="EMBL" id="CAJGYO010000008">
    <property type="protein sequence ID" value="CAD6249621.1"/>
    <property type="molecule type" value="Genomic_DNA"/>
</dbReference>
<accession>A0A811Q0L6</accession>
<organism evidence="2 3">
    <name type="scientific">Miscanthus lutarioriparius</name>
    <dbReference type="NCBI Taxonomy" id="422564"/>
    <lineage>
        <taxon>Eukaryota</taxon>
        <taxon>Viridiplantae</taxon>
        <taxon>Streptophyta</taxon>
        <taxon>Embryophyta</taxon>
        <taxon>Tracheophyta</taxon>
        <taxon>Spermatophyta</taxon>
        <taxon>Magnoliopsida</taxon>
        <taxon>Liliopsida</taxon>
        <taxon>Poales</taxon>
        <taxon>Poaceae</taxon>
        <taxon>PACMAD clade</taxon>
        <taxon>Panicoideae</taxon>
        <taxon>Andropogonodae</taxon>
        <taxon>Andropogoneae</taxon>
        <taxon>Saccharinae</taxon>
        <taxon>Miscanthus</taxon>
    </lineage>
</organism>
<evidence type="ECO:0000259" key="1">
    <source>
        <dbReference type="Pfam" id="PF05699"/>
    </source>
</evidence>
<reference evidence="2" key="1">
    <citation type="submission" date="2020-10" db="EMBL/GenBank/DDBJ databases">
        <authorList>
            <person name="Han B."/>
            <person name="Lu T."/>
            <person name="Zhao Q."/>
            <person name="Huang X."/>
            <person name="Zhao Y."/>
        </authorList>
    </citation>
    <scope>NUCLEOTIDE SEQUENCE</scope>
</reference>
<gene>
    <name evidence="2" type="ORF">NCGR_LOCUS33436</name>
</gene>
<dbReference type="InterPro" id="IPR008906">
    <property type="entry name" value="HATC_C_dom"/>
</dbReference>
<dbReference type="GO" id="GO:0046983">
    <property type="term" value="F:protein dimerization activity"/>
    <property type="evidence" value="ECO:0007669"/>
    <property type="project" value="InterPro"/>
</dbReference>
<name>A0A811Q0L6_9POAL</name>
<dbReference type="Proteomes" id="UP000604825">
    <property type="component" value="Unassembled WGS sequence"/>
</dbReference>
<dbReference type="AlphaFoldDB" id="A0A811Q0L6"/>
<dbReference type="OrthoDB" id="688695at2759"/>
<evidence type="ECO:0000313" key="3">
    <source>
        <dbReference type="Proteomes" id="UP000604825"/>
    </source>
</evidence>
<dbReference type="InterPro" id="IPR012337">
    <property type="entry name" value="RNaseH-like_sf"/>
</dbReference>
<protein>
    <recommendedName>
        <fullName evidence="1">HAT C-terminal dimerisation domain-containing protein</fullName>
    </recommendedName>
</protein>
<keyword evidence="3" id="KW-1185">Reference proteome</keyword>